<dbReference type="RefSeq" id="WP_155175562.1">
    <property type="nucleotide sequence ID" value="NZ_BAAAFL010000003.1"/>
</dbReference>
<proteinExistence type="predicted"/>
<protein>
    <submittedName>
        <fullName evidence="1">Uncharacterized protein</fullName>
    </submittedName>
</protein>
<name>A0ABW9RWG2_9BACT</name>
<dbReference type="Proteomes" id="UP000798808">
    <property type="component" value="Unassembled WGS sequence"/>
</dbReference>
<reference evidence="1 2" key="1">
    <citation type="submission" date="2019-02" db="EMBL/GenBank/DDBJ databases">
        <authorList>
            <person name="Goldberg S.R."/>
            <person name="Haltli B.A."/>
            <person name="Correa H."/>
            <person name="Russell K.G."/>
        </authorList>
    </citation>
    <scope>NUCLEOTIDE SEQUENCE [LARGE SCALE GENOMIC DNA]</scope>
    <source>
        <strain evidence="1 2">JCM 16186</strain>
    </source>
</reference>
<organism evidence="1 2">
    <name type="scientific">Fulvivirga kasyanovii</name>
    <dbReference type="NCBI Taxonomy" id="396812"/>
    <lineage>
        <taxon>Bacteria</taxon>
        <taxon>Pseudomonadati</taxon>
        <taxon>Bacteroidota</taxon>
        <taxon>Cytophagia</taxon>
        <taxon>Cytophagales</taxon>
        <taxon>Fulvivirgaceae</taxon>
        <taxon>Fulvivirga</taxon>
    </lineage>
</organism>
<keyword evidence="2" id="KW-1185">Reference proteome</keyword>
<dbReference type="InterPro" id="IPR046239">
    <property type="entry name" value="DUF6272"/>
</dbReference>
<dbReference type="EMBL" id="SMLW01000657">
    <property type="protein sequence ID" value="MTI28236.1"/>
    <property type="molecule type" value="Genomic_DNA"/>
</dbReference>
<dbReference type="Pfam" id="PF19788">
    <property type="entry name" value="DUF6272"/>
    <property type="match status" value="1"/>
</dbReference>
<dbReference type="NCBIfam" id="NF038262">
    <property type="entry name" value="SiaB_fam_kinase"/>
    <property type="match status" value="1"/>
</dbReference>
<evidence type="ECO:0000313" key="2">
    <source>
        <dbReference type="Proteomes" id="UP000798808"/>
    </source>
</evidence>
<gene>
    <name evidence="1" type="ORF">E1163_24990</name>
</gene>
<sequence length="182" mass="20727">MENPKYENLVDFYSSLRNRDIIVYYKGPFDEIILSEIGTKIRNKVFDPPKIGNRLFSVFMELAQNIALYSAEKNQLETGVKWGVGTIAVYETQTCYTLISGNLIKNDVLDQIVAKCEEINMLDHEGLRAMKREYRSSIIKADHKGGNIGLIQVALKSDSLELDTKEVDQEHSFFTISVNVLK</sequence>
<evidence type="ECO:0000313" key="1">
    <source>
        <dbReference type="EMBL" id="MTI28236.1"/>
    </source>
</evidence>
<accession>A0ABW9RWG2</accession>
<comment type="caution">
    <text evidence="1">The sequence shown here is derived from an EMBL/GenBank/DDBJ whole genome shotgun (WGS) entry which is preliminary data.</text>
</comment>